<name>A0A1G8DLE9_9FLAO</name>
<sequence>MIKINELRFNNCVSKNGEEKILRVNLYILQNILYGNSENYQPIKLDDSWFHKFGFEINHVGFTDSNLSYITLAEFINLENYYILRLAQNQISVKIEYVHELQNLYFTLTNCELELKERI</sequence>
<accession>A0A1G8DLE9</accession>
<gene>
    <name evidence="1" type="ORF">SAMN05421846_101225</name>
</gene>
<dbReference type="RefSeq" id="WP_089853445.1">
    <property type="nucleotide sequence ID" value="NZ_FNDW01000001.1"/>
</dbReference>
<protein>
    <submittedName>
        <fullName evidence="1">Uncharacterized protein</fullName>
    </submittedName>
</protein>
<organism evidence="1 2">
    <name type="scientific">Chryseobacterium taeanense</name>
    <dbReference type="NCBI Taxonomy" id="311334"/>
    <lineage>
        <taxon>Bacteria</taxon>
        <taxon>Pseudomonadati</taxon>
        <taxon>Bacteroidota</taxon>
        <taxon>Flavobacteriia</taxon>
        <taxon>Flavobacteriales</taxon>
        <taxon>Weeksellaceae</taxon>
        <taxon>Chryseobacterium group</taxon>
        <taxon>Chryseobacterium</taxon>
    </lineage>
</organism>
<keyword evidence="2" id="KW-1185">Reference proteome</keyword>
<dbReference type="AlphaFoldDB" id="A0A1G8DLE9"/>
<dbReference type="OrthoDB" id="956134at2"/>
<evidence type="ECO:0000313" key="1">
    <source>
        <dbReference type="EMBL" id="SDH58487.1"/>
    </source>
</evidence>
<dbReference type="Proteomes" id="UP000198869">
    <property type="component" value="Unassembled WGS sequence"/>
</dbReference>
<proteinExistence type="predicted"/>
<evidence type="ECO:0000313" key="2">
    <source>
        <dbReference type="Proteomes" id="UP000198869"/>
    </source>
</evidence>
<dbReference type="STRING" id="311334.SAMN05421846_101225"/>
<reference evidence="2" key="1">
    <citation type="submission" date="2016-10" db="EMBL/GenBank/DDBJ databases">
        <authorList>
            <person name="Varghese N."/>
            <person name="Submissions S."/>
        </authorList>
    </citation>
    <scope>NUCLEOTIDE SEQUENCE [LARGE SCALE GENOMIC DNA]</scope>
    <source>
        <strain evidence="2">DSM 17071</strain>
    </source>
</reference>
<dbReference type="EMBL" id="FNDW01000001">
    <property type="protein sequence ID" value="SDH58487.1"/>
    <property type="molecule type" value="Genomic_DNA"/>
</dbReference>